<evidence type="ECO:0000313" key="1">
    <source>
        <dbReference type="EMBL" id="KAJ1209869.1"/>
    </source>
</evidence>
<accession>A0AAV7W799</accession>
<sequence length="102" mass="11054">MLTPAAPGGEPGYFCAAWCPDGLLHEVTSGWGQLESRPETNSTYRPSGLPAVRGSYVGLLMPHAPDDGVWQGLRDCDIWALRLVHVPDECSDPHKVVSRGKL</sequence>
<dbReference type="Proteomes" id="UP001066276">
    <property type="component" value="Chromosome 1_2"/>
</dbReference>
<dbReference type="AlphaFoldDB" id="A0AAV7W799"/>
<gene>
    <name evidence="1" type="ORF">NDU88_005241</name>
</gene>
<name>A0AAV7W799_PLEWA</name>
<proteinExistence type="predicted"/>
<comment type="caution">
    <text evidence="1">The sequence shown here is derived from an EMBL/GenBank/DDBJ whole genome shotgun (WGS) entry which is preliminary data.</text>
</comment>
<organism evidence="1 2">
    <name type="scientific">Pleurodeles waltl</name>
    <name type="common">Iberian ribbed newt</name>
    <dbReference type="NCBI Taxonomy" id="8319"/>
    <lineage>
        <taxon>Eukaryota</taxon>
        <taxon>Metazoa</taxon>
        <taxon>Chordata</taxon>
        <taxon>Craniata</taxon>
        <taxon>Vertebrata</taxon>
        <taxon>Euteleostomi</taxon>
        <taxon>Amphibia</taxon>
        <taxon>Batrachia</taxon>
        <taxon>Caudata</taxon>
        <taxon>Salamandroidea</taxon>
        <taxon>Salamandridae</taxon>
        <taxon>Pleurodelinae</taxon>
        <taxon>Pleurodeles</taxon>
    </lineage>
</organism>
<dbReference type="EMBL" id="JANPWB010000002">
    <property type="protein sequence ID" value="KAJ1209869.1"/>
    <property type="molecule type" value="Genomic_DNA"/>
</dbReference>
<evidence type="ECO:0000313" key="2">
    <source>
        <dbReference type="Proteomes" id="UP001066276"/>
    </source>
</evidence>
<keyword evidence="2" id="KW-1185">Reference proteome</keyword>
<reference evidence="1" key="1">
    <citation type="journal article" date="2022" name="bioRxiv">
        <title>Sequencing and chromosome-scale assembly of the giantPleurodeles waltlgenome.</title>
        <authorList>
            <person name="Brown T."/>
            <person name="Elewa A."/>
            <person name="Iarovenko S."/>
            <person name="Subramanian E."/>
            <person name="Araus A.J."/>
            <person name="Petzold A."/>
            <person name="Susuki M."/>
            <person name="Suzuki K.-i.T."/>
            <person name="Hayashi T."/>
            <person name="Toyoda A."/>
            <person name="Oliveira C."/>
            <person name="Osipova E."/>
            <person name="Leigh N.D."/>
            <person name="Simon A."/>
            <person name="Yun M.H."/>
        </authorList>
    </citation>
    <scope>NUCLEOTIDE SEQUENCE</scope>
    <source>
        <strain evidence="1">20211129_DDA</strain>
        <tissue evidence="1">Liver</tissue>
    </source>
</reference>
<protein>
    <submittedName>
        <fullName evidence="1">Uncharacterized protein</fullName>
    </submittedName>
</protein>